<protein>
    <submittedName>
        <fullName evidence="3">Uncharacterized protein</fullName>
    </submittedName>
</protein>
<keyword evidence="1" id="KW-0175">Coiled coil</keyword>
<dbReference type="Proteomes" id="UP000239563">
    <property type="component" value="Chromosome V"/>
</dbReference>
<evidence type="ECO:0000313" key="4">
    <source>
        <dbReference type="Proteomes" id="UP000239563"/>
    </source>
</evidence>
<accession>A0A2N8UC98</accession>
<name>A0A2N8UC98_9BASI</name>
<feature type="compositionally biased region" description="Polar residues" evidence="2">
    <location>
        <begin position="237"/>
        <end position="249"/>
    </location>
</feature>
<feature type="coiled-coil region" evidence="1">
    <location>
        <begin position="316"/>
        <end position="343"/>
    </location>
</feature>
<feature type="compositionally biased region" description="Polar residues" evidence="2">
    <location>
        <begin position="259"/>
        <end position="270"/>
    </location>
</feature>
<evidence type="ECO:0000256" key="2">
    <source>
        <dbReference type="SAM" id="MobiDB-lite"/>
    </source>
</evidence>
<proteinExistence type="predicted"/>
<dbReference type="AlphaFoldDB" id="A0A2N8UC98"/>
<sequence length="353" mass="39119">MSQTCHSLPPEAINLLCSFDSDSNILNLECDSQSLDLQSYQHTTGSQFVDTLSASSAPSSTLAHDTATTPATSHPLPKWGSNWSSIDCHCFVMALDNHNPWAASTHEEALSAWQEAIVETNQALVKHKQEAHLEGAFEAQWKRMLKDIKEKKVHSLKATRANFNKDEAYATLYNLVDLYNTSKIKLSFLKPAESLAAHKECIQRQKQKQVVSQAREAGQMGQTLALQRLQDRTISSMPSDILANNSPNTLEDEDKNDDAQSSASQLTSPAQKRCKTHKMQIGETLISKLDKLVDMQAKALSCDERQATSPSPSADVDELKDQVSQLQSDMAGMNQKLDALLQMVMQQSSCQFH</sequence>
<evidence type="ECO:0000313" key="3">
    <source>
        <dbReference type="EMBL" id="SJX62626.1"/>
    </source>
</evidence>
<reference evidence="3 4" key="1">
    <citation type="submission" date="2017-02" db="EMBL/GenBank/DDBJ databases">
        <authorList>
            <person name="Peterson S.W."/>
        </authorList>
    </citation>
    <scope>NUCLEOTIDE SEQUENCE [LARGE SCALE GENOMIC DNA]</scope>
    <source>
        <strain evidence="3 4">SRS1_H2-8</strain>
    </source>
</reference>
<evidence type="ECO:0000256" key="1">
    <source>
        <dbReference type="SAM" id="Coils"/>
    </source>
</evidence>
<dbReference type="EMBL" id="LT795058">
    <property type="protein sequence ID" value="SJX62626.1"/>
    <property type="molecule type" value="Genomic_DNA"/>
</dbReference>
<gene>
    <name evidence="3" type="ORF">SRS1_25027</name>
</gene>
<feature type="region of interest" description="Disordered" evidence="2">
    <location>
        <begin position="237"/>
        <end position="275"/>
    </location>
</feature>
<organism evidence="3 4">
    <name type="scientific">Sporisorium reilianum f. sp. reilianum</name>
    <dbReference type="NCBI Taxonomy" id="72559"/>
    <lineage>
        <taxon>Eukaryota</taxon>
        <taxon>Fungi</taxon>
        <taxon>Dikarya</taxon>
        <taxon>Basidiomycota</taxon>
        <taxon>Ustilaginomycotina</taxon>
        <taxon>Ustilaginomycetes</taxon>
        <taxon>Ustilaginales</taxon>
        <taxon>Ustilaginaceae</taxon>
        <taxon>Sporisorium</taxon>
    </lineage>
</organism>